<name>A0ABP5GCB9_9ACTN</name>
<comment type="caution">
    <text evidence="2">The sequence shown here is derived from an EMBL/GenBank/DDBJ whole genome shotgun (WGS) entry which is preliminary data.</text>
</comment>
<gene>
    <name evidence="2" type="ORF">GCM10009839_52660</name>
</gene>
<keyword evidence="1" id="KW-0812">Transmembrane</keyword>
<feature type="transmembrane region" description="Helical" evidence="1">
    <location>
        <begin position="20"/>
        <end position="41"/>
    </location>
</feature>
<keyword evidence="1" id="KW-0472">Membrane</keyword>
<dbReference type="RefSeq" id="WP_344668328.1">
    <property type="nucleotide sequence ID" value="NZ_BAAAQN010000034.1"/>
</dbReference>
<keyword evidence="1" id="KW-1133">Transmembrane helix</keyword>
<keyword evidence="3" id="KW-1185">Reference proteome</keyword>
<evidence type="ECO:0000313" key="2">
    <source>
        <dbReference type="EMBL" id="GAA2043064.1"/>
    </source>
</evidence>
<evidence type="ECO:0000313" key="3">
    <source>
        <dbReference type="Proteomes" id="UP001500751"/>
    </source>
</evidence>
<reference evidence="3" key="1">
    <citation type="journal article" date="2019" name="Int. J. Syst. Evol. Microbiol.">
        <title>The Global Catalogue of Microorganisms (GCM) 10K type strain sequencing project: providing services to taxonomists for standard genome sequencing and annotation.</title>
        <authorList>
            <consortium name="The Broad Institute Genomics Platform"/>
            <consortium name="The Broad Institute Genome Sequencing Center for Infectious Disease"/>
            <person name="Wu L."/>
            <person name="Ma J."/>
        </authorList>
    </citation>
    <scope>NUCLEOTIDE SEQUENCE [LARGE SCALE GENOMIC DNA]</scope>
    <source>
        <strain evidence="3">JCM 16014</strain>
    </source>
</reference>
<proteinExistence type="predicted"/>
<evidence type="ECO:0008006" key="4">
    <source>
        <dbReference type="Google" id="ProtNLM"/>
    </source>
</evidence>
<feature type="transmembrane region" description="Helical" evidence="1">
    <location>
        <begin position="62"/>
        <end position="84"/>
    </location>
</feature>
<dbReference type="EMBL" id="BAAAQN010000034">
    <property type="protein sequence ID" value="GAA2043064.1"/>
    <property type="molecule type" value="Genomic_DNA"/>
</dbReference>
<accession>A0ABP5GCB9</accession>
<protein>
    <recommendedName>
        <fullName evidence="4">Vegetative cell wall protein gp1</fullName>
    </recommendedName>
</protein>
<evidence type="ECO:0000256" key="1">
    <source>
        <dbReference type="SAM" id="Phobius"/>
    </source>
</evidence>
<dbReference type="Proteomes" id="UP001500751">
    <property type="component" value="Unassembled WGS sequence"/>
</dbReference>
<feature type="transmembrane region" description="Helical" evidence="1">
    <location>
        <begin position="229"/>
        <end position="250"/>
    </location>
</feature>
<organism evidence="2 3">
    <name type="scientific">Catenulispora yoronensis</name>
    <dbReference type="NCBI Taxonomy" id="450799"/>
    <lineage>
        <taxon>Bacteria</taxon>
        <taxon>Bacillati</taxon>
        <taxon>Actinomycetota</taxon>
        <taxon>Actinomycetes</taxon>
        <taxon>Catenulisporales</taxon>
        <taxon>Catenulisporaceae</taxon>
        <taxon>Catenulispora</taxon>
    </lineage>
</organism>
<sequence>MVDAFLGELGKKLADHWFTLLVLPGALYLAVAAAADALGQAHALDPARLARRVTAWSKAPDATAVGGQIIVLAAVLAGAGMAGLSAQAAGRAFERIALAADWTDWPRPLRVVADRFVARRRERWNAANADYQRLREQARRARARGERLEPMERDRAYRALIRVSEGRPERPTWSGDRIHAVGRRLHDDLGLDTVRIWPALWLILPDAVRSEITAARTDLAAAATLTGWAVLYVPIAVWWWPAALIAVVLATAGRRRIRITTNTYALLIESAARLHTSALADQLRLPADGPATVGTGQAITSQLSAHASDPLSGT</sequence>